<dbReference type="InterPro" id="IPR007420">
    <property type="entry name" value="DUF465"/>
</dbReference>
<proteinExistence type="predicted"/>
<gene>
    <name evidence="1" type="ORF">KARMA_3117</name>
</gene>
<dbReference type="Gene3D" id="6.10.280.50">
    <property type="match status" value="1"/>
</dbReference>
<reference evidence="2" key="1">
    <citation type="submission" date="2016-09" db="EMBL/GenBank/DDBJ databases">
        <authorList>
            <person name="Wibberg D."/>
        </authorList>
    </citation>
    <scope>NUCLEOTIDE SEQUENCE [LARGE SCALE GENOMIC DNA]</scope>
</reference>
<evidence type="ECO:0008006" key="3">
    <source>
        <dbReference type="Google" id="ProtNLM"/>
    </source>
</evidence>
<dbReference type="EMBL" id="FMJB01000061">
    <property type="protein sequence ID" value="SCM68887.1"/>
    <property type="molecule type" value="Genomic_DNA"/>
</dbReference>
<keyword evidence="2" id="KW-1185">Reference proteome</keyword>
<dbReference type="RefSeq" id="WP_072707910.1">
    <property type="nucleotide sequence ID" value="NZ_FMJB01000061.1"/>
</dbReference>
<name>A0A1M4N476_9RHOB</name>
<dbReference type="InterPro" id="IPR038444">
    <property type="entry name" value="DUF465_sf"/>
</dbReference>
<dbReference type="Proteomes" id="UP000184085">
    <property type="component" value="Unassembled WGS sequence"/>
</dbReference>
<dbReference type="AlphaFoldDB" id="A0A1M4N476"/>
<accession>A0A1M4N476</accession>
<sequence>MNLTSHVQELRRKHQALSQEVEYEVRSPGADMLRVSELKKKKLALKEQIERLSTH</sequence>
<organism evidence="1 2">
    <name type="scientific">Donghicola eburneus</name>
    <dbReference type="NCBI Taxonomy" id="393278"/>
    <lineage>
        <taxon>Bacteria</taxon>
        <taxon>Pseudomonadati</taxon>
        <taxon>Pseudomonadota</taxon>
        <taxon>Alphaproteobacteria</taxon>
        <taxon>Rhodobacterales</taxon>
        <taxon>Roseobacteraceae</taxon>
        <taxon>Donghicola</taxon>
    </lineage>
</organism>
<evidence type="ECO:0000313" key="1">
    <source>
        <dbReference type="EMBL" id="SCM68887.1"/>
    </source>
</evidence>
<dbReference type="Pfam" id="PF04325">
    <property type="entry name" value="DUF465"/>
    <property type="match status" value="1"/>
</dbReference>
<evidence type="ECO:0000313" key="2">
    <source>
        <dbReference type="Proteomes" id="UP000184085"/>
    </source>
</evidence>
<protein>
    <recommendedName>
        <fullName evidence="3">DUF465 domain-containing protein</fullName>
    </recommendedName>
</protein>